<comment type="subcellular location">
    <subcellularLocation>
        <location evidence="1">Membrane</location>
        <topology evidence="1">Multi-pass membrane protein</topology>
    </subcellularLocation>
</comment>
<dbReference type="InterPro" id="IPR019421">
    <property type="entry name" value="7TM_GPCR_serpentine_rcpt_Srd"/>
</dbReference>
<comment type="similarity">
    <text evidence="2">Belongs to the nematode receptor-like protein srd family.</text>
</comment>
<proteinExistence type="inferred from homology"/>
<dbReference type="PROSITE" id="PS51257">
    <property type="entry name" value="PROKAR_LIPOPROTEIN"/>
    <property type="match status" value="1"/>
</dbReference>
<reference evidence="7 8" key="2">
    <citation type="submission" date="2018-11" db="EMBL/GenBank/DDBJ databases">
        <authorList>
            <consortium name="Pathogen Informatics"/>
        </authorList>
    </citation>
    <scope>NUCLEOTIDE SEQUENCE [LARGE SCALE GENOMIC DNA]</scope>
    <source>
        <strain evidence="7 8">MHpl1</strain>
    </source>
</reference>
<gene>
    <name evidence="7" type="ORF">HPLM_LOCUS20783</name>
</gene>
<dbReference type="WBParaSite" id="HPLM_0002079101-mRNA-1">
    <property type="protein sequence ID" value="HPLM_0002079101-mRNA-1"/>
    <property type="gene ID" value="HPLM_0002079101"/>
</dbReference>
<keyword evidence="3 6" id="KW-0812">Transmembrane</keyword>
<evidence type="ECO:0000256" key="1">
    <source>
        <dbReference type="ARBA" id="ARBA00004141"/>
    </source>
</evidence>
<accession>A0A0N4X8U9</accession>
<dbReference type="PANTHER" id="PTHR22945:SF96">
    <property type="entry name" value="SERPENTINE RECEPTOR, CLASS D (DELTA)"/>
    <property type="match status" value="1"/>
</dbReference>
<organism evidence="9">
    <name type="scientific">Haemonchus placei</name>
    <name type="common">Barber's pole worm</name>
    <dbReference type="NCBI Taxonomy" id="6290"/>
    <lineage>
        <taxon>Eukaryota</taxon>
        <taxon>Metazoa</taxon>
        <taxon>Ecdysozoa</taxon>
        <taxon>Nematoda</taxon>
        <taxon>Chromadorea</taxon>
        <taxon>Rhabditida</taxon>
        <taxon>Rhabditina</taxon>
        <taxon>Rhabditomorpha</taxon>
        <taxon>Strongyloidea</taxon>
        <taxon>Trichostrongylidae</taxon>
        <taxon>Haemonchus</taxon>
    </lineage>
</organism>
<protein>
    <submittedName>
        <fullName evidence="9">G_PROTEIN_RECEP_F1_2 domain-containing protein</fullName>
    </submittedName>
</protein>
<evidence type="ECO:0000256" key="6">
    <source>
        <dbReference type="SAM" id="Phobius"/>
    </source>
</evidence>
<dbReference type="Pfam" id="PF10317">
    <property type="entry name" value="7TM_GPCR_Srd"/>
    <property type="match status" value="1"/>
</dbReference>
<feature type="transmembrane region" description="Helical" evidence="6">
    <location>
        <begin position="16"/>
        <end position="40"/>
    </location>
</feature>
<dbReference type="AlphaFoldDB" id="A0A0N4X8U9"/>
<reference evidence="9" key="1">
    <citation type="submission" date="2017-02" db="UniProtKB">
        <authorList>
            <consortium name="WormBaseParasite"/>
        </authorList>
    </citation>
    <scope>IDENTIFICATION</scope>
</reference>
<evidence type="ECO:0000256" key="3">
    <source>
        <dbReference type="ARBA" id="ARBA00022692"/>
    </source>
</evidence>
<sequence length="104" mass="11833">MRDQEHQVPISYTGTVYLQVLTLQSCTPLLLIAMIIMYTIGQLQLFSHPILEHLSQTVIAFLPLCNPIISLTYITPYRKVVVEWFEPVTRKYSYQSAGSTGSIL</sequence>
<keyword evidence="5 6" id="KW-0472">Membrane</keyword>
<evidence type="ECO:0000256" key="4">
    <source>
        <dbReference type="ARBA" id="ARBA00022989"/>
    </source>
</evidence>
<name>A0A0N4X8U9_HAEPC</name>
<dbReference type="Proteomes" id="UP000268014">
    <property type="component" value="Unassembled WGS sequence"/>
</dbReference>
<dbReference type="OrthoDB" id="5793097at2759"/>
<evidence type="ECO:0000313" key="8">
    <source>
        <dbReference type="Proteomes" id="UP000268014"/>
    </source>
</evidence>
<evidence type="ECO:0000313" key="9">
    <source>
        <dbReference type="WBParaSite" id="HPLM_0002079101-mRNA-1"/>
    </source>
</evidence>
<dbReference type="InterPro" id="IPR050920">
    <property type="entry name" value="Nematode_rcpt-like_delta"/>
</dbReference>
<evidence type="ECO:0000256" key="2">
    <source>
        <dbReference type="ARBA" id="ARBA00009166"/>
    </source>
</evidence>
<keyword evidence="8" id="KW-1185">Reference proteome</keyword>
<dbReference type="PANTHER" id="PTHR22945">
    <property type="entry name" value="SERPENTINE RECEPTOR, CLASS D DELTA"/>
    <property type="match status" value="1"/>
</dbReference>
<keyword evidence="4 6" id="KW-1133">Transmembrane helix</keyword>
<dbReference type="EMBL" id="UZAF01022575">
    <property type="protein sequence ID" value="VDO85974.1"/>
    <property type="molecule type" value="Genomic_DNA"/>
</dbReference>
<evidence type="ECO:0000256" key="5">
    <source>
        <dbReference type="ARBA" id="ARBA00023136"/>
    </source>
</evidence>
<evidence type="ECO:0000313" key="7">
    <source>
        <dbReference type="EMBL" id="VDO85974.1"/>
    </source>
</evidence>
<dbReference type="GO" id="GO:0016020">
    <property type="term" value="C:membrane"/>
    <property type="evidence" value="ECO:0007669"/>
    <property type="project" value="UniProtKB-SubCell"/>
</dbReference>